<gene>
    <name evidence="2" type="ORF">LY90DRAFT_677040</name>
</gene>
<comment type="similarity">
    <text evidence="1">Belongs to the DP1 family.</text>
</comment>
<dbReference type="Pfam" id="PF03134">
    <property type="entry name" value="TB2_DP1_HVA22"/>
    <property type="match status" value="1"/>
</dbReference>
<dbReference type="GO" id="GO:0016020">
    <property type="term" value="C:membrane"/>
    <property type="evidence" value="ECO:0007669"/>
    <property type="project" value="UniProtKB-SubCell"/>
</dbReference>
<dbReference type="Proteomes" id="UP000193920">
    <property type="component" value="Unassembled WGS sequence"/>
</dbReference>
<keyword evidence="1" id="KW-1133">Transmembrane helix</keyword>
<comment type="subcellular location">
    <subcellularLocation>
        <location evidence="1">Membrane</location>
        <topology evidence="1">Multi-pass membrane protein</topology>
    </subcellularLocation>
</comment>
<keyword evidence="3" id="KW-1185">Reference proteome</keyword>
<proteinExistence type="inferred from homology"/>
<dbReference type="OrthoDB" id="10009287at2759"/>
<protein>
    <recommendedName>
        <fullName evidence="1">Protein YOP1</fullName>
    </recommendedName>
</protein>
<dbReference type="InterPro" id="IPR004345">
    <property type="entry name" value="TB2_DP1_HVA22"/>
</dbReference>
<evidence type="ECO:0000313" key="3">
    <source>
        <dbReference type="Proteomes" id="UP000193920"/>
    </source>
</evidence>
<reference evidence="2 3" key="1">
    <citation type="submission" date="2016-08" db="EMBL/GenBank/DDBJ databases">
        <title>A Parts List for Fungal Cellulosomes Revealed by Comparative Genomics.</title>
        <authorList>
            <consortium name="DOE Joint Genome Institute"/>
            <person name="Haitjema C.H."/>
            <person name="Gilmore S.P."/>
            <person name="Henske J.K."/>
            <person name="Solomon K.V."/>
            <person name="De Groot R."/>
            <person name="Kuo A."/>
            <person name="Mondo S.J."/>
            <person name="Salamov A.A."/>
            <person name="Labutti K."/>
            <person name="Zhao Z."/>
            <person name="Chiniquy J."/>
            <person name="Barry K."/>
            <person name="Brewer H.M."/>
            <person name="Purvine S.O."/>
            <person name="Wright A.T."/>
            <person name="Boxma B."/>
            <person name="Van Alen T."/>
            <person name="Hackstein J.H."/>
            <person name="Baker S.E."/>
            <person name="Grigoriev I.V."/>
            <person name="O'Malley M.A."/>
        </authorList>
    </citation>
    <scope>NUCLEOTIDE SEQUENCE [LARGE SCALE GENOMIC DNA]</scope>
    <source>
        <strain evidence="2 3">G1</strain>
    </source>
</reference>
<dbReference type="PANTHER" id="PTHR12300">
    <property type="entry name" value="HVA22-LIKE PROTEINS"/>
    <property type="match status" value="1"/>
</dbReference>
<name>A0A1Y2ABR3_9FUNG</name>
<evidence type="ECO:0000256" key="1">
    <source>
        <dbReference type="RuleBase" id="RU362006"/>
    </source>
</evidence>
<keyword evidence="1" id="KW-0812">Transmembrane</keyword>
<evidence type="ECO:0000313" key="2">
    <source>
        <dbReference type="EMBL" id="ORY19941.1"/>
    </source>
</evidence>
<feature type="transmembrane region" description="Helical" evidence="1">
    <location>
        <begin position="21"/>
        <end position="38"/>
    </location>
</feature>
<keyword evidence="1" id="KW-0472">Membrane</keyword>
<feature type="transmembrane region" description="Helical" evidence="1">
    <location>
        <begin position="81"/>
        <end position="98"/>
    </location>
</feature>
<dbReference type="AlphaFoldDB" id="A0A1Y2ABR3"/>
<comment type="caution">
    <text evidence="2">The sequence shown here is derived from an EMBL/GenBank/DDBJ whole genome shotgun (WGS) entry which is preliminary data.</text>
</comment>
<accession>A0A1Y2ABR3</accession>
<sequence>MLFKKKKEADKIKEKIENKDFTPAELGVIAGVFAVFIILSTYPFFGRLFADTIAFVYPAYKSFLALDKKSGGNHKKRKEMLTYWVVLAFFYFFESISYAPKNTRIYYIGRSLITIWLYYPKTKGAEILYEHIIRVVLKHNQKSIDKTVRDISRNFIKE</sequence>
<organism evidence="2 3">
    <name type="scientific">Neocallimastix californiae</name>
    <dbReference type="NCBI Taxonomy" id="1754190"/>
    <lineage>
        <taxon>Eukaryota</taxon>
        <taxon>Fungi</taxon>
        <taxon>Fungi incertae sedis</taxon>
        <taxon>Chytridiomycota</taxon>
        <taxon>Chytridiomycota incertae sedis</taxon>
        <taxon>Neocallimastigomycetes</taxon>
        <taxon>Neocallimastigales</taxon>
        <taxon>Neocallimastigaceae</taxon>
        <taxon>Neocallimastix</taxon>
    </lineage>
</organism>
<dbReference type="EMBL" id="MCOG01000309">
    <property type="protein sequence ID" value="ORY19941.1"/>
    <property type="molecule type" value="Genomic_DNA"/>
</dbReference>
<comment type="caution">
    <text evidence="1">Lacks conserved residue(s) required for the propagation of feature annotation.</text>
</comment>